<feature type="domain" description="BTB" evidence="1">
    <location>
        <begin position="257"/>
        <end position="359"/>
    </location>
</feature>
<dbReference type="InterPro" id="IPR000210">
    <property type="entry name" value="BTB/POZ_dom"/>
</dbReference>
<protein>
    <recommendedName>
        <fullName evidence="1">BTB domain-containing protein</fullName>
    </recommendedName>
</protein>
<dbReference type="SUPFAM" id="SSF54695">
    <property type="entry name" value="POZ domain"/>
    <property type="match status" value="2"/>
</dbReference>
<dbReference type="OrthoDB" id="2593747at2759"/>
<dbReference type="AlphaFoldDB" id="A0A550C4L7"/>
<gene>
    <name evidence="2" type="ORF">BD626DRAFT_408680</name>
</gene>
<dbReference type="EMBL" id="VDMD01000026">
    <property type="protein sequence ID" value="TRM59759.1"/>
    <property type="molecule type" value="Genomic_DNA"/>
</dbReference>
<dbReference type="Gene3D" id="3.30.710.10">
    <property type="entry name" value="Potassium Channel Kv1.1, Chain A"/>
    <property type="match status" value="2"/>
</dbReference>
<proteinExistence type="predicted"/>
<sequence>MHRNKRPREEDAPTRSDKYYISGGDVVVRAENTVFRFHSYHLELSTTFFNDHFSDGSGALKGSDEAHPLHLVVGASDIAALLWFFYQSAYSWCWDAAIWQSILRTAETYSMSQIARVACHALDRLHALSDPYKVALSVDHGMGKFWAAPELQRLIQPATPLLSIMEVPMNSTTLMRIMRSREYLIHSHTKELIELAKKTVPCEWSSATNNDALPPSPPRCFMKGHPSGDVFFQVSALYRSNSDPSIHYCPAPRQGLTVYAQVEDRVIQTHTYHFARASATFADMFSLTLENGPLANGATADDAIELDHVKVGDFENLLYFFYYSAHEWLPTIVDPTTIKMWESTLHLADLFDMQEVKDVALYALGRPGALTDVHKISVCMLYDDIPRTWAETAFSRVCTRTKSLEEHEIEQLPLSAVSAIIHAREELLRDELRKAAGAMGMVCLSGSALGSQVHSRLIRVLTDPDRETEDCERAFLHVLES</sequence>
<dbReference type="Pfam" id="PF00651">
    <property type="entry name" value="BTB"/>
    <property type="match status" value="2"/>
</dbReference>
<accession>A0A550C4L7</accession>
<dbReference type="Proteomes" id="UP000320762">
    <property type="component" value="Unassembled WGS sequence"/>
</dbReference>
<dbReference type="InterPro" id="IPR011333">
    <property type="entry name" value="SKP1/BTB/POZ_sf"/>
</dbReference>
<comment type="caution">
    <text evidence="2">The sequence shown here is derived from an EMBL/GenBank/DDBJ whole genome shotgun (WGS) entry which is preliminary data.</text>
</comment>
<organism evidence="2 3">
    <name type="scientific">Schizophyllum amplum</name>
    <dbReference type="NCBI Taxonomy" id="97359"/>
    <lineage>
        <taxon>Eukaryota</taxon>
        <taxon>Fungi</taxon>
        <taxon>Dikarya</taxon>
        <taxon>Basidiomycota</taxon>
        <taxon>Agaricomycotina</taxon>
        <taxon>Agaricomycetes</taxon>
        <taxon>Agaricomycetidae</taxon>
        <taxon>Agaricales</taxon>
        <taxon>Schizophyllaceae</taxon>
        <taxon>Schizophyllum</taxon>
    </lineage>
</organism>
<name>A0A550C4L7_9AGAR</name>
<reference evidence="2 3" key="1">
    <citation type="journal article" date="2019" name="New Phytol.">
        <title>Comparative genomics reveals unique wood-decay strategies and fruiting body development in the Schizophyllaceae.</title>
        <authorList>
            <person name="Almasi E."/>
            <person name="Sahu N."/>
            <person name="Krizsan K."/>
            <person name="Balint B."/>
            <person name="Kovacs G.M."/>
            <person name="Kiss B."/>
            <person name="Cseklye J."/>
            <person name="Drula E."/>
            <person name="Henrissat B."/>
            <person name="Nagy I."/>
            <person name="Chovatia M."/>
            <person name="Adam C."/>
            <person name="LaButti K."/>
            <person name="Lipzen A."/>
            <person name="Riley R."/>
            <person name="Grigoriev I.V."/>
            <person name="Nagy L.G."/>
        </authorList>
    </citation>
    <scope>NUCLEOTIDE SEQUENCE [LARGE SCALE GENOMIC DNA]</scope>
    <source>
        <strain evidence="2 3">NL-1724</strain>
    </source>
</reference>
<evidence type="ECO:0000259" key="1">
    <source>
        <dbReference type="Pfam" id="PF00651"/>
    </source>
</evidence>
<keyword evidence="3" id="KW-1185">Reference proteome</keyword>
<evidence type="ECO:0000313" key="3">
    <source>
        <dbReference type="Proteomes" id="UP000320762"/>
    </source>
</evidence>
<feature type="domain" description="BTB" evidence="1">
    <location>
        <begin position="25"/>
        <end position="122"/>
    </location>
</feature>
<evidence type="ECO:0000313" key="2">
    <source>
        <dbReference type="EMBL" id="TRM59759.1"/>
    </source>
</evidence>